<evidence type="ECO:0000313" key="6">
    <source>
        <dbReference type="EMBL" id="MDB1839714.1"/>
    </source>
</evidence>
<dbReference type="CDD" id="cd06262">
    <property type="entry name" value="metallo-hydrolase-like_MBL-fold"/>
    <property type="match status" value="1"/>
</dbReference>
<dbReference type="EMBL" id="JAQLEC010000043">
    <property type="protein sequence ID" value="MDB1839714.1"/>
    <property type="molecule type" value="Genomic_DNA"/>
</dbReference>
<dbReference type="SUPFAM" id="SSF56281">
    <property type="entry name" value="Metallo-hydrolase/oxidoreductase"/>
    <property type="match status" value="1"/>
</dbReference>
<name>A0AAW6ARM4_9ACTN</name>
<dbReference type="PANTHER" id="PTHR46233">
    <property type="entry name" value="HYDROXYACYLGLUTATHIONE HYDROLASE GLOC"/>
    <property type="match status" value="1"/>
</dbReference>
<protein>
    <submittedName>
        <fullName evidence="6">MBL fold metallo-hydrolase</fullName>
    </submittedName>
</protein>
<keyword evidence="3" id="KW-0378">Hydrolase</keyword>
<evidence type="ECO:0000313" key="7">
    <source>
        <dbReference type="Proteomes" id="UP001212741"/>
    </source>
</evidence>
<evidence type="ECO:0000256" key="3">
    <source>
        <dbReference type="ARBA" id="ARBA00022801"/>
    </source>
</evidence>
<dbReference type="GO" id="GO:0016787">
    <property type="term" value="F:hydrolase activity"/>
    <property type="evidence" value="ECO:0007669"/>
    <property type="project" value="UniProtKB-KW"/>
</dbReference>
<gene>
    <name evidence="6" type="ORF">PMW86_08945</name>
</gene>
<evidence type="ECO:0000256" key="4">
    <source>
        <dbReference type="ARBA" id="ARBA00022833"/>
    </source>
</evidence>
<dbReference type="InterPro" id="IPR051453">
    <property type="entry name" value="MBL_Glyoxalase_II"/>
</dbReference>
<organism evidence="6 7">
    <name type="scientific">Collinsella aerofaciens</name>
    <dbReference type="NCBI Taxonomy" id="74426"/>
    <lineage>
        <taxon>Bacteria</taxon>
        <taxon>Bacillati</taxon>
        <taxon>Actinomycetota</taxon>
        <taxon>Coriobacteriia</taxon>
        <taxon>Coriobacteriales</taxon>
        <taxon>Coriobacteriaceae</taxon>
        <taxon>Collinsella</taxon>
    </lineage>
</organism>
<dbReference type="GO" id="GO:0046872">
    <property type="term" value="F:metal ion binding"/>
    <property type="evidence" value="ECO:0007669"/>
    <property type="project" value="UniProtKB-KW"/>
</dbReference>
<dbReference type="InterPro" id="IPR036866">
    <property type="entry name" value="RibonucZ/Hydroxyglut_hydro"/>
</dbReference>
<dbReference type="AlphaFoldDB" id="A0AAW6ARM4"/>
<dbReference type="Pfam" id="PF00753">
    <property type="entry name" value="Lactamase_B"/>
    <property type="match status" value="1"/>
</dbReference>
<dbReference type="SMART" id="SM00849">
    <property type="entry name" value="Lactamase_B"/>
    <property type="match status" value="1"/>
</dbReference>
<proteinExistence type="predicted"/>
<reference evidence="6" key="1">
    <citation type="submission" date="2023-01" db="EMBL/GenBank/DDBJ databases">
        <title>Human gut microbiome strain richness.</title>
        <authorList>
            <person name="Chen-Liaw A."/>
        </authorList>
    </citation>
    <scope>NUCLEOTIDE SEQUENCE</scope>
    <source>
        <strain evidence="6">D54st1_D6_D54t1_190329</strain>
    </source>
</reference>
<dbReference type="InterPro" id="IPR001279">
    <property type="entry name" value="Metallo-B-lactamas"/>
</dbReference>
<accession>A0AAW6ARM4</accession>
<comment type="cofactor">
    <cofactor evidence="1">
        <name>Zn(2+)</name>
        <dbReference type="ChEBI" id="CHEBI:29105"/>
    </cofactor>
</comment>
<keyword evidence="2" id="KW-0479">Metal-binding</keyword>
<evidence type="ECO:0000256" key="1">
    <source>
        <dbReference type="ARBA" id="ARBA00001947"/>
    </source>
</evidence>
<keyword evidence="4" id="KW-0862">Zinc</keyword>
<evidence type="ECO:0000259" key="5">
    <source>
        <dbReference type="SMART" id="SM00849"/>
    </source>
</evidence>
<dbReference type="PANTHER" id="PTHR46233:SF3">
    <property type="entry name" value="HYDROXYACYLGLUTATHIONE HYDROLASE GLOC"/>
    <property type="match status" value="1"/>
</dbReference>
<dbReference type="Proteomes" id="UP001212741">
    <property type="component" value="Unassembled WGS sequence"/>
</dbReference>
<dbReference type="Gene3D" id="3.60.15.10">
    <property type="entry name" value="Ribonuclease Z/Hydroxyacylglutathione hydrolase-like"/>
    <property type="match status" value="1"/>
</dbReference>
<sequence length="229" mass="24293">MRMGDMTLDLTPRGAASIEALVNGPIQTNSYAVISNDECLIVDPAWEGERLVEHIRTAHPEVRVLGSVCTHGHADHVGGVAGVRAVVGDSALYELCAKDVTVPRANIEEQRAMWGIETPDPGEPTRLLAEGDTIEVGDVCLQVIETPGHTPGGIVLFAATEQGNIAFVGDTLFPGSHGRTDLSGGDEAAIMRSLSKLAKTLPPDTVCLTGHGDSTTMARELMQNPFMQM</sequence>
<feature type="domain" description="Metallo-beta-lactamase" evidence="5">
    <location>
        <begin position="27"/>
        <end position="211"/>
    </location>
</feature>
<evidence type="ECO:0000256" key="2">
    <source>
        <dbReference type="ARBA" id="ARBA00022723"/>
    </source>
</evidence>
<comment type="caution">
    <text evidence="6">The sequence shown here is derived from an EMBL/GenBank/DDBJ whole genome shotgun (WGS) entry which is preliminary data.</text>
</comment>